<keyword evidence="3" id="KW-0963">Cytoplasm</keyword>
<evidence type="ECO:0000256" key="5">
    <source>
        <dbReference type="ARBA" id="ARBA00037424"/>
    </source>
</evidence>
<dbReference type="PROSITE" id="PS00369">
    <property type="entry name" value="PTS_HPR_HIS"/>
    <property type="match status" value="1"/>
</dbReference>
<dbReference type="InterPro" id="IPR050399">
    <property type="entry name" value="HPr"/>
</dbReference>
<organism evidence="9 10">
    <name type="scientific">Salmonella enterica I</name>
    <dbReference type="NCBI Taxonomy" id="59201"/>
    <lineage>
        <taxon>Bacteria</taxon>
        <taxon>Pseudomonadati</taxon>
        <taxon>Pseudomonadota</taxon>
        <taxon>Gammaproteobacteria</taxon>
        <taxon>Enterobacterales</taxon>
        <taxon>Enterobacteriaceae</taxon>
        <taxon>Salmonella</taxon>
    </lineage>
</organism>
<comment type="similarity">
    <text evidence="2">Belongs to the HPr family.</text>
</comment>
<dbReference type="GO" id="GO:0009401">
    <property type="term" value="P:phosphoenolpyruvate-dependent sugar phosphotransferase system"/>
    <property type="evidence" value="ECO:0007669"/>
    <property type="project" value="UniProtKB-KW"/>
</dbReference>
<proteinExistence type="inferred from homology"/>
<dbReference type="SUPFAM" id="SSF55594">
    <property type="entry name" value="HPr-like"/>
    <property type="match status" value="1"/>
</dbReference>
<keyword evidence="9" id="KW-0808">Transferase</keyword>
<dbReference type="InterPro" id="IPR001020">
    <property type="entry name" value="PTS_HPr_His_P_site"/>
</dbReference>
<evidence type="ECO:0000256" key="4">
    <source>
        <dbReference type="ARBA" id="ARBA00022683"/>
    </source>
</evidence>
<dbReference type="PANTHER" id="PTHR33705:SF2">
    <property type="entry name" value="PHOSPHOCARRIER PROTEIN NPR"/>
    <property type="match status" value="1"/>
</dbReference>
<dbReference type="PANTHER" id="PTHR33705">
    <property type="entry name" value="PHOSPHOCARRIER PROTEIN HPR"/>
    <property type="match status" value="1"/>
</dbReference>
<dbReference type="GO" id="GO:0016740">
    <property type="term" value="F:transferase activity"/>
    <property type="evidence" value="ECO:0007669"/>
    <property type="project" value="UniProtKB-KW"/>
</dbReference>
<keyword evidence="4" id="KW-0598">Phosphotransferase system</keyword>
<sequence>MTDTQKFTNFIYQTRSYLELWLPMLETNNRSYLTVAIGCTGGKHRSVYIAEQLADYFRSRGKNVQSRHRTLEKRKNMTVKQTVEVTNKLGMHARPAMKLFELMQGFDAEVLLRNDEGTEAEANSVIALLMLDSAKGRQIEIEATGPQEVEALAAVIALFNSGFDED</sequence>
<dbReference type="NCBIfam" id="TIGR01003">
    <property type="entry name" value="PTS_HPr_family"/>
    <property type="match status" value="1"/>
</dbReference>
<comment type="subcellular location">
    <subcellularLocation>
        <location evidence="1">Cytoplasm</location>
    </subcellularLocation>
</comment>
<dbReference type="Proteomes" id="UP000269208">
    <property type="component" value="Chromosome"/>
</dbReference>
<dbReference type="InterPro" id="IPR053931">
    <property type="entry name" value="RapZ_C"/>
</dbReference>
<dbReference type="AlphaFoldDB" id="A0A447TUL4"/>
<accession>A0A447TUL4</accession>
<dbReference type="EMBL" id="LR134190">
    <property type="protein sequence ID" value="VEB53527.1"/>
    <property type="molecule type" value="Genomic_DNA"/>
</dbReference>
<name>A0A447TUL4_SALET</name>
<dbReference type="NCBIfam" id="NF008146">
    <property type="entry name" value="PRK10897.1"/>
    <property type="match status" value="1"/>
</dbReference>
<feature type="domain" description="HPr" evidence="8">
    <location>
        <begin position="78"/>
        <end position="166"/>
    </location>
</feature>
<reference evidence="9 10" key="1">
    <citation type="submission" date="2018-12" db="EMBL/GenBank/DDBJ databases">
        <authorList>
            <consortium name="Pathogen Informatics"/>
        </authorList>
    </citation>
    <scope>NUCLEOTIDE SEQUENCE [LARGE SCALE GENOMIC DNA]</scope>
    <source>
        <strain evidence="9 10">NCTC6754</strain>
    </source>
</reference>
<dbReference type="Pfam" id="PF00381">
    <property type="entry name" value="PTS-HPr"/>
    <property type="match status" value="1"/>
</dbReference>
<comment type="function">
    <text evidence="5">Component of the phosphoenolpyruvate-dependent nitrogen-metabolic phosphotransferase system (nitrogen-metabolic PTS), that seems to be involved in regulating nitrogen metabolism. The phosphoryl group from phosphoenolpyruvate (PEP) is transferred to the phosphoryl carrier protein NPr by enzyme I-Ntr. Phospho-NPr then transfers it to EIIA-Ntr. Could function in the transcriptional regulation of sigma-54 dependent operons in conjunction with the NPr (PtsO) and EIIA-Ntr (PtsN) proteins.</text>
</comment>
<dbReference type="FunFam" id="3.30.1340.10:FF:000002">
    <property type="entry name" value="PTS phosphocarrier protein NPr"/>
    <property type="match status" value="1"/>
</dbReference>
<dbReference type="InterPro" id="IPR035895">
    <property type="entry name" value="HPr-like_sf"/>
</dbReference>
<evidence type="ECO:0000256" key="3">
    <source>
        <dbReference type="ARBA" id="ARBA00022490"/>
    </source>
</evidence>
<evidence type="ECO:0000256" key="6">
    <source>
        <dbReference type="ARBA" id="ARBA00040081"/>
    </source>
</evidence>
<evidence type="ECO:0000313" key="9">
    <source>
        <dbReference type="EMBL" id="VEB53527.1"/>
    </source>
</evidence>
<dbReference type="Gene3D" id="3.30.1340.10">
    <property type="entry name" value="HPr-like"/>
    <property type="match status" value="1"/>
</dbReference>
<dbReference type="Pfam" id="PF22740">
    <property type="entry name" value="PapZ_C"/>
    <property type="match status" value="1"/>
</dbReference>
<dbReference type="GO" id="GO:0005737">
    <property type="term" value="C:cytoplasm"/>
    <property type="evidence" value="ECO:0007669"/>
    <property type="project" value="UniProtKB-SubCell"/>
</dbReference>
<gene>
    <name evidence="9" type="primary">ptsO</name>
    <name evidence="9" type="ORF">NCTC6754_02810</name>
</gene>
<evidence type="ECO:0000313" key="10">
    <source>
        <dbReference type="Proteomes" id="UP000269208"/>
    </source>
</evidence>
<protein>
    <recommendedName>
        <fullName evidence="6">Phosphocarrier protein NPr</fullName>
    </recommendedName>
    <alternativeName>
        <fullName evidence="7">Nitrogen-related HPr</fullName>
    </alternativeName>
</protein>
<dbReference type="InterPro" id="IPR000032">
    <property type="entry name" value="HPr-like"/>
</dbReference>
<evidence type="ECO:0000259" key="8">
    <source>
        <dbReference type="PROSITE" id="PS51350"/>
    </source>
</evidence>
<evidence type="ECO:0000256" key="1">
    <source>
        <dbReference type="ARBA" id="ARBA00004496"/>
    </source>
</evidence>
<dbReference type="PRINTS" id="PR00107">
    <property type="entry name" value="PHOSPHOCPHPR"/>
</dbReference>
<dbReference type="CDD" id="cd00367">
    <property type="entry name" value="PTS-HPr_like"/>
    <property type="match status" value="1"/>
</dbReference>
<dbReference type="PROSITE" id="PS00589">
    <property type="entry name" value="PTS_HPR_SER"/>
    <property type="match status" value="1"/>
</dbReference>
<dbReference type="InterPro" id="IPR002114">
    <property type="entry name" value="PTS_HPr_Ser_P_site"/>
</dbReference>
<evidence type="ECO:0000256" key="7">
    <source>
        <dbReference type="ARBA" id="ARBA00041734"/>
    </source>
</evidence>
<evidence type="ECO:0000256" key="2">
    <source>
        <dbReference type="ARBA" id="ARBA00010736"/>
    </source>
</evidence>
<dbReference type="PROSITE" id="PS51350">
    <property type="entry name" value="PTS_HPR_DOM"/>
    <property type="match status" value="1"/>
</dbReference>